<dbReference type="PROSITE" id="PS50949">
    <property type="entry name" value="HTH_GNTR"/>
    <property type="match status" value="1"/>
</dbReference>
<keyword evidence="2" id="KW-0238">DNA-binding</keyword>
<dbReference type="Gene3D" id="3.40.1410.10">
    <property type="entry name" value="Chorismate lyase-like"/>
    <property type="match status" value="1"/>
</dbReference>
<dbReference type="InterPro" id="IPR011663">
    <property type="entry name" value="UTRA"/>
</dbReference>
<keyword evidence="6" id="KW-1185">Reference proteome</keyword>
<dbReference type="Gene3D" id="1.10.10.10">
    <property type="entry name" value="Winged helix-like DNA-binding domain superfamily/Winged helix DNA-binding domain"/>
    <property type="match status" value="1"/>
</dbReference>
<evidence type="ECO:0000256" key="1">
    <source>
        <dbReference type="ARBA" id="ARBA00023015"/>
    </source>
</evidence>
<dbReference type="RefSeq" id="WP_009381766.1">
    <property type="nucleotide sequence ID" value="NZ_AMSQ01000001.1"/>
</dbReference>
<dbReference type="InterPro" id="IPR050679">
    <property type="entry name" value="Bact_HTH_transcr_reg"/>
</dbReference>
<keyword evidence="1" id="KW-0805">Transcription regulation</keyword>
<dbReference type="PATRIC" id="fig|1229783.3.peg.144"/>
<gene>
    <name evidence="5" type="ORF">C273_00705</name>
</gene>
<dbReference type="InterPro" id="IPR036388">
    <property type="entry name" value="WH-like_DNA-bd_sf"/>
</dbReference>
<dbReference type="EMBL" id="AMSQ01000001">
    <property type="protein sequence ID" value="EKU50496.1"/>
    <property type="molecule type" value="Genomic_DNA"/>
</dbReference>
<feature type="domain" description="HTH gntR-type" evidence="4">
    <location>
        <begin position="4"/>
        <end position="72"/>
    </location>
</feature>
<sequence>MSTNVSINKVKEWIINEIKEERIQPGESLPGAYDLSRLLDVKTGEVNEAIHELVTEQIITQNFGEGAYVKTIRPFFYPLHELVSINQMIEEKGYRSGTHFLSLDEEVASSHDCDVLNIEPEADITVIERIRTANDEPVVYCLDKVPTAILSAQEYQSHERSILKAIELSSDCNITYARTEIESISYEPYISEALNANPHDALMLLKQIHYDSNDKPILYSLNYLKSSLVKFQTIRKRL</sequence>
<keyword evidence="3" id="KW-0804">Transcription</keyword>
<reference evidence="5 6" key="1">
    <citation type="journal article" date="2013" name="Genome Announc.">
        <title>Genome Sequence of Staphylococcus massiliensis Strain S46, Isolated from the Surface of Healthy Human Skin.</title>
        <authorList>
            <person name="Srivastav R."/>
            <person name="Singh A."/>
            <person name="Jangir P.K."/>
            <person name="Kumari C."/>
            <person name="Muduli S."/>
            <person name="Sharma R."/>
        </authorList>
    </citation>
    <scope>NUCLEOTIDE SEQUENCE [LARGE SCALE GENOMIC DNA]</scope>
    <source>
        <strain evidence="5 6">S46</strain>
    </source>
</reference>
<dbReference type="SMART" id="SM00345">
    <property type="entry name" value="HTH_GNTR"/>
    <property type="match status" value="1"/>
</dbReference>
<evidence type="ECO:0000259" key="4">
    <source>
        <dbReference type="PROSITE" id="PS50949"/>
    </source>
</evidence>
<protein>
    <submittedName>
        <fullName evidence="5">GntR family transcriptional regulator</fullName>
    </submittedName>
</protein>
<comment type="caution">
    <text evidence="5">The sequence shown here is derived from an EMBL/GenBank/DDBJ whole genome shotgun (WGS) entry which is preliminary data.</text>
</comment>
<evidence type="ECO:0000256" key="2">
    <source>
        <dbReference type="ARBA" id="ARBA00023125"/>
    </source>
</evidence>
<accession>K9AWM1</accession>
<name>K9AWM1_9STAP</name>
<organism evidence="5 6">
    <name type="scientific">Staphylococcus massiliensis S46</name>
    <dbReference type="NCBI Taxonomy" id="1229783"/>
    <lineage>
        <taxon>Bacteria</taxon>
        <taxon>Bacillati</taxon>
        <taxon>Bacillota</taxon>
        <taxon>Bacilli</taxon>
        <taxon>Bacillales</taxon>
        <taxon>Staphylococcaceae</taxon>
        <taxon>Staphylococcus</taxon>
    </lineage>
</organism>
<evidence type="ECO:0000313" key="5">
    <source>
        <dbReference type="EMBL" id="EKU50496.1"/>
    </source>
</evidence>
<dbReference type="GO" id="GO:0003677">
    <property type="term" value="F:DNA binding"/>
    <property type="evidence" value="ECO:0007669"/>
    <property type="project" value="UniProtKB-KW"/>
</dbReference>
<dbReference type="GO" id="GO:0003700">
    <property type="term" value="F:DNA-binding transcription factor activity"/>
    <property type="evidence" value="ECO:0007669"/>
    <property type="project" value="InterPro"/>
</dbReference>
<dbReference type="AlphaFoldDB" id="K9AWM1"/>
<proteinExistence type="predicted"/>
<dbReference type="SUPFAM" id="SSF64288">
    <property type="entry name" value="Chorismate lyase-like"/>
    <property type="match status" value="1"/>
</dbReference>
<dbReference type="GO" id="GO:0045892">
    <property type="term" value="P:negative regulation of DNA-templated transcription"/>
    <property type="evidence" value="ECO:0007669"/>
    <property type="project" value="TreeGrafter"/>
</dbReference>
<dbReference type="PANTHER" id="PTHR44846:SF17">
    <property type="entry name" value="GNTR-FAMILY TRANSCRIPTIONAL REGULATOR"/>
    <property type="match status" value="1"/>
</dbReference>
<dbReference type="InterPro" id="IPR000524">
    <property type="entry name" value="Tscrpt_reg_HTH_GntR"/>
</dbReference>
<dbReference type="Pfam" id="PF00392">
    <property type="entry name" value="GntR"/>
    <property type="match status" value="1"/>
</dbReference>
<dbReference type="InterPro" id="IPR036390">
    <property type="entry name" value="WH_DNA-bd_sf"/>
</dbReference>
<evidence type="ECO:0000313" key="6">
    <source>
        <dbReference type="Proteomes" id="UP000009885"/>
    </source>
</evidence>
<dbReference type="SUPFAM" id="SSF46785">
    <property type="entry name" value="Winged helix' DNA-binding domain"/>
    <property type="match status" value="1"/>
</dbReference>
<dbReference type="PANTHER" id="PTHR44846">
    <property type="entry name" value="MANNOSYL-D-GLYCERATE TRANSPORT/METABOLISM SYSTEM REPRESSOR MNGR-RELATED"/>
    <property type="match status" value="1"/>
</dbReference>
<dbReference type="eggNOG" id="COG2188">
    <property type="taxonomic scope" value="Bacteria"/>
</dbReference>
<dbReference type="Pfam" id="PF07702">
    <property type="entry name" value="UTRA"/>
    <property type="match status" value="1"/>
</dbReference>
<evidence type="ECO:0000256" key="3">
    <source>
        <dbReference type="ARBA" id="ARBA00023163"/>
    </source>
</evidence>
<dbReference type="OrthoDB" id="149756at2"/>
<dbReference type="InterPro" id="IPR028978">
    <property type="entry name" value="Chorismate_lyase_/UTRA_dom_sf"/>
</dbReference>
<dbReference type="SMART" id="SM00866">
    <property type="entry name" value="UTRA"/>
    <property type="match status" value="1"/>
</dbReference>
<dbReference type="STRING" id="1229783.C273_00705"/>
<dbReference type="Proteomes" id="UP000009885">
    <property type="component" value="Unassembled WGS sequence"/>
</dbReference>